<protein>
    <submittedName>
        <fullName evidence="1">28328_t:CDS:1</fullName>
    </submittedName>
</protein>
<evidence type="ECO:0000313" key="1">
    <source>
        <dbReference type="EMBL" id="CAG8818707.1"/>
    </source>
</evidence>
<name>A0ACA9RZ13_9GLOM</name>
<evidence type="ECO:0000313" key="2">
    <source>
        <dbReference type="Proteomes" id="UP000789920"/>
    </source>
</evidence>
<accession>A0ACA9RZ13</accession>
<dbReference type="EMBL" id="CAJVQC010081347">
    <property type="protein sequence ID" value="CAG8818707.1"/>
    <property type="molecule type" value="Genomic_DNA"/>
</dbReference>
<dbReference type="Proteomes" id="UP000789920">
    <property type="component" value="Unassembled WGS sequence"/>
</dbReference>
<reference evidence="1" key="1">
    <citation type="submission" date="2021-06" db="EMBL/GenBank/DDBJ databases">
        <authorList>
            <person name="Kallberg Y."/>
            <person name="Tangrot J."/>
            <person name="Rosling A."/>
        </authorList>
    </citation>
    <scope>NUCLEOTIDE SEQUENCE</scope>
    <source>
        <strain evidence="1">MA461A</strain>
    </source>
</reference>
<comment type="caution">
    <text evidence="1">The sequence shown here is derived from an EMBL/GenBank/DDBJ whole genome shotgun (WGS) entry which is preliminary data.</text>
</comment>
<gene>
    <name evidence="1" type="ORF">RPERSI_LOCUS24968</name>
</gene>
<keyword evidence="2" id="KW-1185">Reference proteome</keyword>
<proteinExistence type="predicted"/>
<organism evidence="1 2">
    <name type="scientific">Racocetra persica</name>
    <dbReference type="NCBI Taxonomy" id="160502"/>
    <lineage>
        <taxon>Eukaryota</taxon>
        <taxon>Fungi</taxon>
        <taxon>Fungi incertae sedis</taxon>
        <taxon>Mucoromycota</taxon>
        <taxon>Glomeromycotina</taxon>
        <taxon>Glomeromycetes</taxon>
        <taxon>Diversisporales</taxon>
        <taxon>Gigasporaceae</taxon>
        <taxon>Racocetra</taxon>
    </lineage>
</organism>
<sequence>MNPYSYPPEYFLNPNFYPSSYYDYSPEDFMTNEFYGGGYHYLFHGGPAGTLYPYSNFQFKPLPLYERRNFIDLPKNKFARDFYIEDQSNFMATNHKRSAEPHPMIFMSNQGQDIENIEASNQNAINLATTSSSTFSNSIDKESSHTKVHKRNQPQSSDHKRSDQDIENVAAANFNNVEISTTNSNSLVSSKDKESSNTIIQKRNQSQSSDQKRSIVEKQPSVFVSNQNQDIENTEAESFNENGMSATEINTFASAKDKESSKTSFRKRIHPNSIPSFSSNQLQDIQNLEAANFKSAQMSATNANNFASSKDKESSNMIMIS</sequence>